<dbReference type="GO" id="GO:0003677">
    <property type="term" value="F:DNA binding"/>
    <property type="evidence" value="ECO:0007669"/>
    <property type="project" value="InterPro"/>
</dbReference>
<dbReference type="GO" id="GO:0008170">
    <property type="term" value="F:N-methyltransferase activity"/>
    <property type="evidence" value="ECO:0007669"/>
    <property type="project" value="InterPro"/>
</dbReference>
<comment type="catalytic activity">
    <reaction evidence="6">
        <text>a 2'-deoxyadenosine in DNA + S-adenosyl-L-methionine = an N(6)-methyl-2'-deoxyadenosine in DNA + S-adenosyl-L-homocysteine + H(+)</text>
        <dbReference type="Rhea" id="RHEA:15197"/>
        <dbReference type="Rhea" id="RHEA-COMP:12418"/>
        <dbReference type="Rhea" id="RHEA-COMP:12419"/>
        <dbReference type="ChEBI" id="CHEBI:15378"/>
        <dbReference type="ChEBI" id="CHEBI:57856"/>
        <dbReference type="ChEBI" id="CHEBI:59789"/>
        <dbReference type="ChEBI" id="CHEBI:90615"/>
        <dbReference type="ChEBI" id="CHEBI:90616"/>
        <dbReference type="EC" id="2.1.1.72"/>
    </reaction>
</comment>
<dbReference type="Gene3D" id="3.40.50.150">
    <property type="entry name" value="Vaccinia Virus protein VP39"/>
    <property type="match status" value="1"/>
</dbReference>
<dbReference type="Proteomes" id="UP000886070">
    <property type="component" value="Unassembled WGS sequence"/>
</dbReference>
<evidence type="ECO:0000259" key="7">
    <source>
        <dbReference type="Pfam" id="PF02384"/>
    </source>
</evidence>
<keyword evidence="3" id="KW-0808">Transferase</keyword>
<dbReference type="InterPro" id="IPR002052">
    <property type="entry name" value="DNA_methylase_N6_adenine_CS"/>
</dbReference>
<keyword evidence="5" id="KW-0680">Restriction system</keyword>
<protein>
    <recommendedName>
        <fullName evidence="1">site-specific DNA-methyltransferase (adenine-specific)</fullName>
        <ecNumber evidence="1">2.1.1.72</ecNumber>
    </recommendedName>
</protein>
<dbReference type="InterPro" id="IPR029063">
    <property type="entry name" value="SAM-dependent_MTases_sf"/>
</dbReference>
<proteinExistence type="predicted"/>
<keyword evidence="2" id="KW-0489">Methyltransferase</keyword>
<dbReference type="InterPro" id="IPR051537">
    <property type="entry name" value="DNA_Adenine_Mtase"/>
</dbReference>
<dbReference type="GO" id="GO:0032259">
    <property type="term" value="P:methylation"/>
    <property type="evidence" value="ECO:0007669"/>
    <property type="project" value="UniProtKB-KW"/>
</dbReference>
<evidence type="ECO:0000256" key="3">
    <source>
        <dbReference type="ARBA" id="ARBA00022679"/>
    </source>
</evidence>
<dbReference type="EC" id="2.1.1.72" evidence="1"/>
<dbReference type="GO" id="GO:0009007">
    <property type="term" value="F:site-specific DNA-methyltransferase (adenine-specific) activity"/>
    <property type="evidence" value="ECO:0007669"/>
    <property type="project" value="UniProtKB-EC"/>
</dbReference>
<dbReference type="PANTHER" id="PTHR42933">
    <property type="entry name" value="SLR6095 PROTEIN"/>
    <property type="match status" value="1"/>
</dbReference>
<organism evidence="8">
    <name type="scientific">Aerophobetes bacterium</name>
    <dbReference type="NCBI Taxonomy" id="2030807"/>
    <lineage>
        <taxon>Bacteria</taxon>
        <taxon>Candidatus Aerophobota</taxon>
    </lineage>
</organism>
<evidence type="ECO:0000256" key="4">
    <source>
        <dbReference type="ARBA" id="ARBA00022691"/>
    </source>
</evidence>
<dbReference type="Pfam" id="PF02384">
    <property type="entry name" value="N6_Mtase"/>
    <property type="match status" value="1"/>
</dbReference>
<dbReference type="SUPFAM" id="SSF53335">
    <property type="entry name" value="S-adenosyl-L-methionine-dependent methyltransferases"/>
    <property type="match status" value="1"/>
</dbReference>
<comment type="caution">
    <text evidence="8">The sequence shown here is derived from an EMBL/GenBank/DDBJ whole genome shotgun (WGS) entry which is preliminary data.</text>
</comment>
<dbReference type="InterPro" id="IPR003356">
    <property type="entry name" value="DNA_methylase_A-5"/>
</dbReference>
<keyword evidence="4" id="KW-0949">S-adenosyl-L-methionine</keyword>
<dbReference type="PANTHER" id="PTHR42933:SF3">
    <property type="entry name" value="TYPE I RESTRICTION ENZYME MJAVIII METHYLASE SUBUNIT"/>
    <property type="match status" value="1"/>
</dbReference>
<evidence type="ECO:0000256" key="6">
    <source>
        <dbReference type="ARBA" id="ARBA00047942"/>
    </source>
</evidence>
<feature type="domain" description="DNA methylase adenine-specific" evidence="7">
    <location>
        <begin position="56"/>
        <end position="380"/>
    </location>
</feature>
<sequence length="419" mass="48664">MFRTLAMIDMIDKSGNHERRIIAKIFKGHEPKIKKEKALSELVKRLADLKLRGVPYDQMGQAYESLIQRIGAEKEFSEYFTPRHIVELMVEIIDPKPGEKIYDPGAGTGGFLVKAHDYVIQNYINEERDRTKQEFLVRQLRENLFGRELVEYVYRLGLMNLILHGDGSSNFEQGNSLSAPAMNKERNQYDVILTNPPFGELKYEVTGTFDHWTNRMETLFLQHVMNAVKPGGRVGIVVSDGVLFRADNTHKWIRKRLIEEFNVFAIVSLPSGVFKPYTGSKTSLLFLEKPKDENTPRTTRIWYYMVENDGFELGDRRLPIDKNDLPDVLKKYNLWKEKGIISEEWFGIGPKPDKPKCWVVDVEKIREEDYYLNANRYAPYKVEEIEYEDPATLMEELISRQEEILSGIKELRTLIGGEL</sequence>
<gene>
    <name evidence="8" type="ORF">ENL39_00590</name>
</gene>
<evidence type="ECO:0000256" key="1">
    <source>
        <dbReference type="ARBA" id="ARBA00011900"/>
    </source>
</evidence>
<evidence type="ECO:0000256" key="5">
    <source>
        <dbReference type="ARBA" id="ARBA00022747"/>
    </source>
</evidence>
<dbReference type="GO" id="GO:0009307">
    <property type="term" value="P:DNA restriction-modification system"/>
    <property type="evidence" value="ECO:0007669"/>
    <property type="project" value="UniProtKB-KW"/>
</dbReference>
<dbReference type="EMBL" id="DRTT01000013">
    <property type="protein sequence ID" value="HHF97973.1"/>
    <property type="molecule type" value="Genomic_DNA"/>
</dbReference>
<dbReference type="AlphaFoldDB" id="A0A7V5HXY7"/>
<dbReference type="PRINTS" id="PR00507">
    <property type="entry name" value="N12N6MTFRASE"/>
</dbReference>
<reference evidence="8" key="1">
    <citation type="journal article" date="2020" name="mSystems">
        <title>Genome- and Community-Level Interaction Insights into Carbon Utilization and Element Cycling Functions of Hydrothermarchaeota in Hydrothermal Sediment.</title>
        <authorList>
            <person name="Zhou Z."/>
            <person name="Liu Y."/>
            <person name="Xu W."/>
            <person name="Pan J."/>
            <person name="Luo Z.H."/>
            <person name="Li M."/>
        </authorList>
    </citation>
    <scope>NUCLEOTIDE SEQUENCE [LARGE SCALE GENOMIC DNA]</scope>
    <source>
        <strain evidence="8">HyVt-92</strain>
    </source>
</reference>
<evidence type="ECO:0000256" key="2">
    <source>
        <dbReference type="ARBA" id="ARBA00022603"/>
    </source>
</evidence>
<name>A0A7V5HXY7_UNCAE</name>
<evidence type="ECO:0000313" key="8">
    <source>
        <dbReference type="EMBL" id="HHF97973.1"/>
    </source>
</evidence>
<dbReference type="PROSITE" id="PS00092">
    <property type="entry name" value="N6_MTASE"/>
    <property type="match status" value="1"/>
</dbReference>
<accession>A0A7V5HXY7</accession>